<feature type="region of interest" description="Disordered" evidence="1">
    <location>
        <begin position="1"/>
        <end position="31"/>
    </location>
</feature>
<evidence type="ECO:0000256" key="1">
    <source>
        <dbReference type="SAM" id="MobiDB-lite"/>
    </source>
</evidence>
<reference evidence="2" key="1">
    <citation type="submission" date="2018-01" db="EMBL/GenBank/DDBJ databases">
        <authorList>
            <person name="Regsiter A."/>
            <person name="William W."/>
        </authorList>
    </citation>
    <scope>NUCLEOTIDE SEQUENCE</scope>
    <source>
        <strain evidence="2">TRIP AH-1</strain>
    </source>
</reference>
<gene>
    <name evidence="2" type="ORF">PITCH_A720083</name>
</gene>
<name>A0A445N215_9BACT</name>
<sequence length="85" mass="9823">MFHQITRSGILPGALLKPQGARRPERRKNRGLRPFTVLKKLGGFNVSYQNEAAFGGRFSLRTQNQEMESQNEAIYLRLTQRDTHH</sequence>
<accession>A0A445N215</accession>
<protein>
    <submittedName>
        <fullName evidence="2">Uncharacterized protein</fullName>
    </submittedName>
</protein>
<evidence type="ECO:0000313" key="2">
    <source>
        <dbReference type="EMBL" id="SPD75743.1"/>
    </source>
</evidence>
<organism evidence="2">
    <name type="scientific">uncultured Desulfobacterium sp</name>
    <dbReference type="NCBI Taxonomy" id="201089"/>
    <lineage>
        <taxon>Bacteria</taxon>
        <taxon>Pseudomonadati</taxon>
        <taxon>Thermodesulfobacteriota</taxon>
        <taxon>Desulfobacteria</taxon>
        <taxon>Desulfobacterales</taxon>
        <taxon>Desulfobacteriaceae</taxon>
        <taxon>Desulfobacterium</taxon>
        <taxon>environmental samples</taxon>
    </lineage>
</organism>
<proteinExistence type="predicted"/>
<dbReference type="EMBL" id="OJIN01000217">
    <property type="protein sequence ID" value="SPD75743.1"/>
    <property type="molecule type" value="Genomic_DNA"/>
</dbReference>
<dbReference type="AlphaFoldDB" id="A0A445N215"/>